<protein>
    <submittedName>
        <fullName evidence="1">Uncharacterized protein</fullName>
    </submittedName>
</protein>
<dbReference type="InterPro" id="IPR024405">
    <property type="entry name" value="Phage_BhlA/UviB"/>
</dbReference>
<proteinExistence type="predicted"/>
<comment type="caution">
    <text evidence="1">The sequence shown here is derived from an EMBL/GenBank/DDBJ whole genome shotgun (WGS) entry which is preliminary data.</text>
</comment>
<keyword evidence="2" id="KW-1185">Reference proteome</keyword>
<name>A0A6N9PW96_9BACL</name>
<evidence type="ECO:0000313" key="1">
    <source>
        <dbReference type="EMBL" id="NBI27809.1"/>
    </source>
</evidence>
<reference evidence="1 2" key="1">
    <citation type="submission" date="2019-01" db="EMBL/GenBank/DDBJ databases">
        <title>Chengkuizengella sp. nov., isolated from deep-sea sediment of East Pacific Ocean.</title>
        <authorList>
            <person name="Yang J."/>
            <person name="Lai Q."/>
            <person name="Shao Z."/>
        </authorList>
    </citation>
    <scope>NUCLEOTIDE SEQUENCE [LARGE SCALE GENOMIC DNA]</scope>
    <source>
        <strain evidence="1 2">YPA3-1-1</strain>
    </source>
</reference>
<dbReference type="RefSeq" id="WP_160644563.1">
    <property type="nucleotide sequence ID" value="NZ_SIJB01000007.1"/>
</dbReference>
<evidence type="ECO:0000313" key="2">
    <source>
        <dbReference type="Proteomes" id="UP000448943"/>
    </source>
</evidence>
<dbReference type="Proteomes" id="UP000448943">
    <property type="component" value="Unassembled WGS sequence"/>
</dbReference>
<organism evidence="1 2">
    <name type="scientific">Chengkuizengella marina</name>
    <dbReference type="NCBI Taxonomy" id="2507566"/>
    <lineage>
        <taxon>Bacteria</taxon>
        <taxon>Bacillati</taxon>
        <taxon>Bacillota</taxon>
        <taxon>Bacilli</taxon>
        <taxon>Bacillales</taxon>
        <taxon>Paenibacillaceae</taxon>
        <taxon>Chengkuizengella</taxon>
    </lineage>
</organism>
<gene>
    <name evidence="1" type="ORF">ERL59_02385</name>
</gene>
<dbReference type="Pfam" id="PF10960">
    <property type="entry name" value="Holin_BhlA"/>
    <property type="match status" value="1"/>
</dbReference>
<dbReference type="EMBL" id="SIJB01000007">
    <property type="protein sequence ID" value="NBI27809.1"/>
    <property type="molecule type" value="Genomic_DNA"/>
</dbReference>
<accession>A0A6N9PW96</accession>
<sequence>MELNIIQYFLTQGPFAVLFVWS</sequence>
<dbReference type="AlphaFoldDB" id="A0A6N9PW96"/>